<dbReference type="Proteomes" id="UP001163328">
    <property type="component" value="Chromosome"/>
</dbReference>
<dbReference type="NCBIfam" id="TIGR00363">
    <property type="entry name" value="MetQ/NlpA family lipoprotein"/>
    <property type="match status" value="1"/>
</dbReference>
<dbReference type="PANTHER" id="PTHR30429:SF1">
    <property type="entry name" value="D-METHIONINE-BINDING LIPOPROTEIN METQ-RELATED"/>
    <property type="match status" value="1"/>
</dbReference>
<dbReference type="PIRSF" id="PIRSF002854">
    <property type="entry name" value="MetQ"/>
    <property type="match status" value="1"/>
</dbReference>
<comment type="similarity">
    <text evidence="6">Belongs to the nlpA lipoprotein family.</text>
</comment>
<evidence type="ECO:0000256" key="2">
    <source>
        <dbReference type="ARBA" id="ARBA00022729"/>
    </source>
</evidence>
<dbReference type="NCBIfam" id="NF008285">
    <property type="entry name" value="PRK11063.1"/>
    <property type="match status" value="1"/>
</dbReference>
<organism evidence="7 8">
    <name type="scientific">Flavobacterium agricola</name>
    <dbReference type="NCBI Taxonomy" id="2870839"/>
    <lineage>
        <taxon>Bacteria</taxon>
        <taxon>Pseudomonadati</taxon>
        <taxon>Bacteroidota</taxon>
        <taxon>Flavobacteriia</taxon>
        <taxon>Flavobacteriales</taxon>
        <taxon>Flavobacteriaceae</taxon>
        <taxon>Flavobacterium</taxon>
    </lineage>
</organism>
<evidence type="ECO:0000313" key="8">
    <source>
        <dbReference type="Proteomes" id="UP001163328"/>
    </source>
</evidence>
<evidence type="ECO:0000313" key="7">
    <source>
        <dbReference type="EMBL" id="UYW01215.1"/>
    </source>
</evidence>
<sequence length="267" mass="29503">MKNLKLIAASISLLTLFSCGKKENDPNVIRVGVMSGPEYAVAEMAKQVAKDKYGLEVELISFNDYIIPNEALNQGELDVNAYQTNPFLDEQVKQRGYKLAVIGNTFVYPIVGYSKKIKNLSELQDGSTIVIPNDPANGGRSLLLLEKQGLITLRENVGLFPKLTDVVANPKKLEIIELEGPQLPRVLDDEKVTIAVINNNFAGQAGLDTEKQGVFIEDKDSPYVNLIVSRIDNKDEEKVRTFLKAYQSDEVAQKATEVFKGGAIQGW</sequence>
<gene>
    <name evidence="7" type="primary">metQ</name>
    <name evidence="7" type="ORF">K5I29_12290</name>
</gene>
<dbReference type="RefSeq" id="WP_264433641.1">
    <property type="nucleotide sequence ID" value="NZ_CP081495.1"/>
</dbReference>
<evidence type="ECO:0000256" key="1">
    <source>
        <dbReference type="ARBA" id="ARBA00004635"/>
    </source>
</evidence>
<dbReference type="PROSITE" id="PS51257">
    <property type="entry name" value="PROKAR_LIPOPROTEIN"/>
    <property type="match status" value="1"/>
</dbReference>
<accession>A0ABY6M0G2</accession>
<dbReference type="EMBL" id="CP081495">
    <property type="protein sequence ID" value="UYW01215.1"/>
    <property type="molecule type" value="Genomic_DNA"/>
</dbReference>
<name>A0ABY6M0G2_9FLAO</name>
<evidence type="ECO:0000256" key="6">
    <source>
        <dbReference type="PIRNR" id="PIRNR002854"/>
    </source>
</evidence>
<evidence type="ECO:0000256" key="3">
    <source>
        <dbReference type="ARBA" id="ARBA00023136"/>
    </source>
</evidence>
<keyword evidence="3" id="KW-0472">Membrane</keyword>
<protein>
    <recommendedName>
        <fullName evidence="6">Lipoprotein</fullName>
    </recommendedName>
</protein>
<keyword evidence="2" id="KW-0732">Signal</keyword>
<reference evidence="7" key="1">
    <citation type="submission" date="2021-08" db="EMBL/GenBank/DDBJ databases">
        <title>Flavobacterium sp. strain CC-SYL302.</title>
        <authorList>
            <person name="Lin S.-Y."/>
            <person name="Lee T.-H."/>
            <person name="Young C.-C."/>
        </authorList>
    </citation>
    <scope>NUCLEOTIDE SEQUENCE</scope>
    <source>
        <strain evidence="7">CC-SYL302</strain>
    </source>
</reference>
<dbReference type="Gene3D" id="3.40.190.10">
    <property type="entry name" value="Periplasmic binding protein-like II"/>
    <property type="match status" value="2"/>
</dbReference>
<keyword evidence="4" id="KW-0564">Palmitate</keyword>
<evidence type="ECO:0000256" key="4">
    <source>
        <dbReference type="ARBA" id="ARBA00023139"/>
    </source>
</evidence>
<dbReference type="PANTHER" id="PTHR30429">
    <property type="entry name" value="D-METHIONINE-BINDING LIPOPROTEIN METQ"/>
    <property type="match status" value="1"/>
</dbReference>
<evidence type="ECO:0000256" key="5">
    <source>
        <dbReference type="ARBA" id="ARBA00023288"/>
    </source>
</evidence>
<keyword evidence="5 6" id="KW-0449">Lipoprotein</keyword>
<dbReference type="CDD" id="cd13598">
    <property type="entry name" value="PBP2_lipoprotein_IlpA_like"/>
    <property type="match status" value="1"/>
</dbReference>
<keyword evidence="8" id="KW-1185">Reference proteome</keyword>
<comment type="subcellular location">
    <subcellularLocation>
        <location evidence="1">Membrane</location>
        <topology evidence="1">Lipid-anchor</topology>
    </subcellularLocation>
</comment>
<proteinExistence type="inferred from homology"/>
<dbReference type="SUPFAM" id="SSF53850">
    <property type="entry name" value="Periplasmic binding protein-like II"/>
    <property type="match status" value="1"/>
</dbReference>
<dbReference type="Pfam" id="PF03180">
    <property type="entry name" value="Lipoprotein_9"/>
    <property type="match status" value="1"/>
</dbReference>
<dbReference type="InterPro" id="IPR004872">
    <property type="entry name" value="Lipoprotein_NlpA"/>
</dbReference>